<feature type="domain" description="Ig-like" evidence="8">
    <location>
        <begin position="494"/>
        <end position="583"/>
    </location>
</feature>
<feature type="compositionally biased region" description="Low complexity" evidence="7">
    <location>
        <begin position="27"/>
        <end position="45"/>
    </location>
</feature>
<evidence type="ECO:0000256" key="2">
    <source>
        <dbReference type="ARBA" id="ARBA00022490"/>
    </source>
</evidence>
<evidence type="ECO:0000256" key="3">
    <source>
        <dbReference type="ARBA" id="ARBA00022737"/>
    </source>
</evidence>
<evidence type="ECO:0000256" key="4">
    <source>
        <dbReference type="ARBA" id="ARBA00023157"/>
    </source>
</evidence>
<feature type="domain" description="Ig-like" evidence="8">
    <location>
        <begin position="2163"/>
        <end position="2254"/>
    </location>
</feature>
<keyword evidence="2" id="KW-0963">Cytoplasm</keyword>
<accession>A0A915DZ78</accession>
<feature type="domain" description="Ig-like" evidence="8">
    <location>
        <begin position="1048"/>
        <end position="1141"/>
    </location>
</feature>
<dbReference type="GO" id="GO:0031672">
    <property type="term" value="C:A band"/>
    <property type="evidence" value="ECO:0007669"/>
    <property type="project" value="UniProtKB-ARBA"/>
</dbReference>
<dbReference type="SMART" id="SM00408">
    <property type="entry name" value="IGc2"/>
    <property type="match status" value="18"/>
</dbReference>
<feature type="domain" description="Ig-like" evidence="8">
    <location>
        <begin position="2295"/>
        <end position="2386"/>
    </location>
</feature>
<protein>
    <submittedName>
        <fullName evidence="10">Ig-like domain-containing protein</fullName>
    </submittedName>
</protein>
<feature type="compositionally biased region" description="Low complexity" evidence="7">
    <location>
        <begin position="226"/>
        <end position="239"/>
    </location>
</feature>
<evidence type="ECO:0000256" key="6">
    <source>
        <dbReference type="SAM" id="Coils"/>
    </source>
</evidence>
<feature type="region of interest" description="Disordered" evidence="7">
    <location>
        <begin position="4306"/>
        <end position="4332"/>
    </location>
</feature>
<dbReference type="FunFam" id="2.60.40.10:FF:000119">
    <property type="entry name" value="Sallimus, isoform P"/>
    <property type="match status" value="3"/>
</dbReference>
<dbReference type="FunFam" id="2.60.40.10:FF:000032">
    <property type="entry name" value="palladin isoform X1"/>
    <property type="match status" value="1"/>
</dbReference>
<evidence type="ECO:0000256" key="5">
    <source>
        <dbReference type="ARBA" id="ARBA00023319"/>
    </source>
</evidence>
<dbReference type="FunFam" id="2.60.40.10:FF:000697">
    <property type="entry name" value="titin isoform X1"/>
    <property type="match status" value="1"/>
</dbReference>
<dbReference type="FunFam" id="2.60.40.10:FF:001843">
    <property type="entry name" value="KETtiN (Drosophila actin-binding) homolog"/>
    <property type="match status" value="1"/>
</dbReference>
<dbReference type="PANTHER" id="PTHR47633:SF4">
    <property type="entry name" value="MYOPALLADIN ISOFORM X1"/>
    <property type="match status" value="1"/>
</dbReference>
<feature type="compositionally biased region" description="Polar residues" evidence="7">
    <location>
        <begin position="495"/>
        <end position="504"/>
    </location>
</feature>
<feature type="domain" description="Ig-like" evidence="8">
    <location>
        <begin position="1165"/>
        <end position="1255"/>
    </location>
</feature>
<name>A0A915DZ78_9BILA</name>
<feature type="compositionally biased region" description="Polar residues" evidence="7">
    <location>
        <begin position="452"/>
        <end position="464"/>
    </location>
</feature>
<feature type="domain" description="Ig-like" evidence="8">
    <location>
        <begin position="4173"/>
        <end position="4261"/>
    </location>
</feature>
<keyword evidence="3" id="KW-0677">Repeat</keyword>
<feature type="domain" description="Ig-like" evidence="8">
    <location>
        <begin position="2428"/>
        <end position="2521"/>
    </location>
</feature>
<feature type="domain" description="Ig-like" evidence="8">
    <location>
        <begin position="2688"/>
        <end position="2784"/>
    </location>
</feature>
<dbReference type="FunFam" id="2.60.40.10:FF:000107">
    <property type="entry name" value="Myosin, light chain kinase a"/>
    <property type="match status" value="1"/>
</dbReference>
<feature type="compositionally biased region" description="Basic and acidic residues" evidence="7">
    <location>
        <begin position="265"/>
        <end position="283"/>
    </location>
</feature>
<dbReference type="InterPro" id="IPR036179">
    <property type="entry name" value="Ig-like_dom_sf"/>
</dbReference>
<feature type="domain" description="Ig-like" evidence="8">
    <location>
        <begin position="3092"/>
        <end position="3183"/>
    </location>
</feature>
<feature type="domain" description="Ig-like" evidence="8">
    <location>
        <begin position="3344"/>
        <end position="3430"/>
    </location>
</feature>
<dbReference type="CDD" id="cd00096">
    <property type="entry name" value="Ig"/>
    <property type="match status" value="6"/>
</dbReference>
<evidence type="ECO:0000259" key="8">
    <source>
        <dbReference type="PROSITE" id="PS50835"/>
    </source>
</evidence>
<dbReference type="PANTHER" id="PTHR47633">
    <property type="entry name" value="IMMUNOGLOBULIN"/>
    <property type="match status" value="1"/>
</dbReference>
<keyword evidence="4" id="KW-1015">Disulfide bond</keyword>
<dbReference type="FunFam" id="2.60.40.10:FF:002429">
    <property type="entry name" value="KETtiN (Drosophila actin-binding) homolog"/>
    <property type="match status" value="1"/>
</dbReference>
<reference evidence="10" key="1">
    <citation type="submission" date="2022-11" db="UniProtKB">
        <authorList>
            <consortium name="WormBaseParasite"/>
        </authorList>
    </citation>
    <scope>IDENTIFICATION</scope>
</reference>
<evidence type="ECO:0000313" key="10">
    <source>
        <dbReference type="WBParaSite" id="jg25245"/>
    </source>
</evidence>
<dbReference type="InterPro" id="IPR013098">
    <property type="entry name" value="Ig_I-set"/>
</dbReference>
<evidence type="ECO:0000256" key="7">
    <source>
        <dbReference type="SAM" id="MobiDB-lite"/>
    </source>
</evidence>
<comment type="subcellular location">
    <subcellularLocation>
        <location evidence="1">Cytoplasm</location>
    </subcellularLocation>
</comment>
<dbReference type="SMART" id="SM00409">
    <property type="entry name" value="IG"/>
    <property type="match status" value="27"/>
</dbReference>
<feature type="domain" description="Ig-like" evidence="8">
    <location>
        <begin position="656"/>
        <end position="748"/>
    </location>
</feature>
<dbReference type="FunFam" id="2.60.40.10:FF:000425">
    <property type="entry name" value="Myosin light chain kinase"/>
    <property type="match status" value="2"/>
</dbReference>
<dbReference type="Gene3D" id="2.60.40.10">
    <property type="entry name" value="Immunoglobulins"/>
    <property type="match status" value="29"/>
</dbReference>
<sequence length="4462" mass="498130">MPREQYDKWFSEEQHQVTQERKQKLIAKNQEQQQPGQKRQAQPAPSQQPVGGRTTTPQYIQRQLQPSSPYNNKDIWVNWPESEPEGDSNTPRRHQPPLPIAPIFRSGLRGLRLTEGTDAILQCSVVGVPKPKITWLKNNQALDISTKNPDGANKSSEAIHQLFHLPPINLLPDGAIKAQNSARIEVYPLNLTPVNASSLQRRVEAAVERETTTSQSLKSVHAPNPQAYSQQSQTQAQQQELCRREQDHQQTTTTTTATGTTKRVQQQEKEEQRRQELQRQQEHQRGILLRQQEEQRRFQLEQQQRRLLEEQNQRLLQENQRRNQELEQQRIRQAEREKQLYLQQQQHDRAREASRVVQVQQQQHWQQQPAVINTRNTYPSESFSEQQQTSYFHSPRKENVFDDLKEYLFEAEDNYVHPYRKLQSDQVQYYLLQQQQQKQLREQRMAPPPVTARQQQPVQQNQGKANGVAPQQRGVPQPTQKPGNAPAGGPVKPPQYTQMPQSQAVKQGEKAVFVAKATGQPVPTLEWLSADGKPLPNNPKKFQIQSSTPGQSQLTISQVTEKDLGTYMCVASNPGGSFQAQFSLQFPKVSSNAQSKTTSRPNQIRYTREKTEIPNPEPDAREKITLKKVDRYKQLHSAKLLMNDDQPAPPQSTQPPKFTTQLKSLTLNEGQQAMLDVKFSPTDDPNLKVAWLLNGKAILASSRITTINEFGYAVLEINPVTVFDHGEYTVVAVNQLGEARQSGTVQVSGHRSESVTNYYQQGKETQADTNNFVPIAQKTSVADRPNFHTEIRSQELFEGQPLHLETKLTPINDPNLKVEFYLNGNPVKSGDRVQTQLQSGFAVLSVAEARQEDAGYYVFRATNDAGVAETAGTVLVLPASDVQLDTTTVIDVEDVRELKSSQTAGQKQAPQFQTQLQDFHCEDELGRSYFDARIAPANDPTLRVTWLKDGHSLANANRIQTVNHFGFASLTIHPTYPEDAGTYTCVLNNSTGEAQSSATLTTLATDSLLLDPMHAQALDQINYIEGQEIHIGPILKDRPEEVQSLEQPRFARSLADRFEVQENEPVHFECRIQPANDVKMNVEWFHNGAPLRAANRIRPMFDFGYVALDLLYAYPEDSGTYTVIAKNELGEIQSSVELVVTGEKVLYLDAQHPEGLERIQELEQPKNFGLAEDLELNEMEDVLFELKATPVNDPTMVIEWFLNDQPLYSGSRFMSQNDFGFITLSIRGVIPEDSGVYTVRATNALGEDSRQCTVNVLGKEGILSQTQHEESLGKIEYLENLNKFAREEIFDIEPTSGPQFVEPLPGNAGEIEEGDPIHLECKVEPVGDNSLRVYWLRDGNPLPHAHRFRTFFDFGFVSLDILHDVQRPTPKFHVNPKKRSSQTLSIPLAMPESRSWKLQTRSRRSSRCGEKGSFLHQTIGGGQAIQAAEGDNIFLEAQTGPIDDNTLTYEWLFNDQPLMKAHRFVLSQDFGFAALNILYVYAEDSGTYTLVIRNSSGQEARSAVQVDVSGKDSLLHDTFHPSAVVRIEELEAPRPQAEEVPDAPKQVPQIVTQLAGVGDVTETQSLHMEAQYAPLDDNTLLVEWLHNGAPLQHSNRHRITSDFGYAALDICFVVAQDAGEYTLVVSNEAGQAQTSTTVQIEGSEVILSDPLHPESLRRIQEIEAVRPAEPTIDDLPAEAPQFTQQLSGPIEGLKEGQQLHLDCTVLPINDPKLIIEWYFNGQPLQFSSRIRTIHDFGYVALEFLHILAEDSGTYTCRAVNEAGEATTDITIECQSKRNIYLDPQHEESWVRIQEMENRQDIREPSPELTFPPPTFIVPLQNEEGLVEGDGVRLECRLQPVNDPTLKVFWTCNGQPLPEADRFMPFRNLDLVSLNIKTVAFGEASTSANLQVQPTDALLLDTQHQESWNQIQEFENRQPEEPIVVEPEVIVPYFVVNLPTGLPEFQEGEPIHLEAQIEPTNDNTLVVEWHFNGHPCPMVIATEPPTTSGDYTCVARNQLGEAQSQTSLHVASKEGLYLDPQHPNSWQKIQEIEAPKPMAEEEEPAVPDAPDLWSNLTPINDNKLVIVWLKDGQPLGNSNRFSFTNDFGFIALDIAHTVASDAGQYSVKAINEQGEAQVDGQLTVEQVGNILSDTQHETSWKRIQEIEAPKPGAEEAPDAEHGPPHFIQPLNSVTDLVEGQPAHFEAQVQPITDPNMIIQWYHNGRPLPASNKISFRNDFGLVTLDVHYVLAQDIGDYRCVATNSYGEDSTEGHLDCQKRPGLLLDPQQEESWRRIQEMEAPKAVAEAAEPAPFAKPQFTQPLQSLADVPEGQVAVFQGRVIPVNDPSMQIQWFLNDTPLKQSNRFTMSEDFGQVMLRINGVGVHDSGVYSCKAVNKEGAAITNASLSVIGEDSLQLDTAHPTSLQKIQELEGLDKFPHLEYPEQEFQKPVWVQTFQNIDVEDDQTGQNVQLQGQLEPVGDPTLQIEWFLNGVPLQNANRFRQDNNFGQVTLTIIHVLPHDSGVYSCRAFNEHGEAVTSATVKVAGYESILHDTMHPVSWDRIQELERPVIIEEIEVVEEKEKPRFLTQLNSFADVAEGEPIRLEATFQPARDNDLKASWEFNGHPLGASQLIKTRGELGWACLDINGVNMDHNGVYTLKIVNSEGEAASSASVKVAGVGDILGNTQHEESWRRIQILEAPKEKSPSPPPAVYETPSFQKQIDDVECNEGEPSRFEAAFLPNQDPKVVVQWVRNGVPLAHGSKYAISQDFGYCTLAIGYTYPEDEGVYQLSVSNANGEAVTSATLKCHPLDSILGDVQHEESWRRIQEIEAPKPEAPEAEPAPKQPPKFTTQIQSVGDLVEGQPAHFETTVEPIDDPDLKIQWYLNGAPVSASSRVKLISDFGWVILNINDTEQRDTGEWSCVATNSVGEATTSTTLNVAGRENLLLDPIQAQSLARIQEIEAPKPLPEEAPAVEYEAPKITVQLTPPAGDVEEGDSAHLVAQFTPVADPKLKVEWYLNGQQINHSNRYKMVNDFGFAILDILYLLAHDSGEFTVKVSNEAGEASTSVNLEVIKKDGLMLQPQSETKAKAVQDLEEYLNRRPEEVDLAKEERMPVFVEPLSAPVDCESGDRAHFTARYEPVDDNQLQVKWFLNNRPLLTGSRVKTINEFGYVVLEISPVYPEDSGDYVCKAINAVGEAVTTTSLTCTPKEGIIHTSQLPESMSGAQAKIHELETRRPLPEDKPDAEHGPPTFVTQLPSLPQLREGAAIHLDAQLKPVGDPKLVVEWFHDGQPVRNTNRMRATHDFGATNAQGQAETSCQIEVVGDSGVSYEWVSPGERRERIDELEEWINRPKDELMEAAAEFEAPRFTEQLADLGELGETEATSFMCVLEPIGDPSMHIEWQHDGHPIPYSNRIQMSNDFGVLTLTIKHLITQDSGEYQCIARNSKGEAVTSGKVLVQSLIEVETPQIIQPLLDNIDAQEGESVHLECRVAPINDPKLTVSWLRNGAPLADASRFKQNFEFGFVTLDILYAYPEDNGDYELVVTNDKGQASTKAHIVVLGKPSLEFAPQAPGSNVDNLEHHLRQFTRAQLALTAEDAYNPALQQAPVFKTNLLNVGVEEGDFCRFEAQLAPINDPYMKVEWYKDKKPVLIGTRFRNTLDFGFACLDLLYALPDDTGEYTCVASNKHGQAMLSAKLACSGKSHVITVSQVPQHLKVRDINKAEDNLHWMDTQGEQTRQKQKPQFTIVPRNLQVDENQPARFECAVVGNPKPKVIWYVNGNQALHGHRHKLNYDGVHYLTITQARISDVGTIEAIAKNSEGEVLASASLDVFQRQDFRQHKLRPANLKTSDELQQREVQWQRETMGSLGEAFEKAPKGDVQKLVKVERGKSPIEPLETEELVQKFTRPRDDQFYDKLSYVERTKPEFPGMELEPVALKPGKIEPYVPPKETVESVQLKGLQGEKEKKQASPPPDWAAGAIKLGEPVGKFNQLEEPERDLNIPARDQVKLRGAKPKPADDLTAVEHVRIEEDRAKLAGVKQGPPVEVEKMVPHADQVQLKQKFKTKRHSTCCQRRTYQRNNFQQTSTHQNRSLIQSGPTVQTTLKPVQAEIGRSATFSINFGGDQPVIVKWFHNGKELRSAFDTQIKTTENESRLELNKLKTSHQGEYTVRLENAGGQCESTANLIVSAATSKGIAPDFKQRLTDQRVQQNSTIKFNCVVTGSPRPTISWFKDGKQLPNDDRFQMADSEGETSLTLVDVVPPDAGIYECVAKSPAGEARCKARLNMILAKTGKGAESGPKLEAPRFTAQIQPVIGQEGGNAEFRAKLTGEPEPSIRWSRNNEPVKPSRNMETGHGNGEAWLKLTGLSQEDVAEYKCEAINPAGKATTIANLVLKPAAGKVIGGKPGVFQAGNTTSNYTVVTKNGGSQQAGKGGAKAPQFLQKLTSINARPGENVKLVAEIDGDPVPTVQWQFNGRQLPGDGITRSP</sequence>
<feature type="domain" description="Ig-like" evidence="8">
    <location>
        <begin position="2825"/>
        <end position="2916"/>
    </location>
</feature>
<keyword evidence="6" id="KW-0175">Coiled coil</keyword>
<feature type="region of interest" description="Disordered" evidence="7">
    <location>
        <begin position="439"/>
        <end position="504"/>
    </location>
</feature>
<feature type="compositionally biased region" description="Low complexity" evidence="7">
    <location>
        <begin position="251"/>
        <end position="264"/>
    </location>
</feature>
<dbReference type="GO" id="GO:0045989">
    <property type="term" value="P:positive regulation of striated muscle contraction"/>
    <property type="evidence" value="ECO:0007669"/>
    <property type="project" value="UniProtKB-ARBA"/>
</dbReference>
<dbReference type="Proteomes" id="UP000887574">
    <property type="component" value="Unplaced"/>
</dbReference>
<feature type="domain" description="Ig-like" evidence="8">
    <location>
        <begin position="2957"/>
        <end position="3049"/>
    </location>
</feature>
<dbReference type="FunFam" id="2.60.40.10:FF:002009">
    <property type="match status" value="1"/>
</dbReference>
<feature type="domain" description="Ig-like" evidence="8">
    <location>
        <begin position="878"/>
        <end position="1001"/>
    </location>
</feature>
<evidence type="ECO:0000256" key="1">
    <source>
        <dbReference type="ARBA" id="ARBA00004496"/>
    </source>
</evidence>
<feature type="compositionally biased region" description="Basic and acidic residues" evidence="7">
    <location>
        <begin position="1"/>
        <end position="23"/>
    </location>
</feature>
<keyword evidence="5" id="KW-0393">Immunoglobulin domain</keyword>
<dbReference type="Pfam" id="PF07679">
    <property type="entry name" value="I-set"/>
    <property type="match status" value="27"/>
</dbReference>
<feature type="domain" description="Ig-like" evidence="8">
    <location>
        <begin position="3720"/>
        <end position="3807"/>
    </location>
</feature>
<dbReference type="InterPro" id="IPR007110">
    <property type="entry name" value="Ig-like_dom"/>
</dbReference>
<dbReference type="FunFam" id="2.60.40.10:FF:000962">
    <property type="entry name" value="titin isoform X1"/>
    <property type="match status" value="11"/>
</dbReference>
<feature type="domain" description="Ig-like" evidence="8">
    <location>
        <begin position="96"/>
        <end position="140"/>
    </location>
</feature>
<feature type="domain" description="Ig-like" evidence="8">
    <location>
        <begin position="1812"/>
        <end position="2010"/>
    </location>
</feature>
<keyword evidence="9" id="KW-1185">Reference proteome</keyword>
<feature type="domain" description="Ig-like" evidence="8">
    <location>
        <begin position="4413"/>
        <end position="4462"/>
    </location>
</feature>
<feature type="coiled-coil region" evidence="6">
    <location>
        <begin position="290"/>
        <end position="344"/>
    </location>
</feature>
<feature type="domain" description="Ig-like" evidence="8">
    <location>
        <begin position="1298"/>
        <end position="1339"/>
    </location>
</feature>
<dbReference type="GO" id="GO:0019899">
    <property type="term" value="F:enzyme binding"/>
    <property type="evidence" value="ECO:0007669"/>
    <property type="project" value="UniProtKB-ARBA"/>
</dbReference>
<dbReference type="WBParaSite" id="jg25245">
    <property type="protein sequence ID" value="jg25245"/>
    <property type="gene ID" value="jg25245"/>
</dbReference>
<feature type="compositionally biased region" description="Polar residues" evidence="7">
    <location>
        <begin position="47"/>
        <end position="71"/>
    </location>
</feature>
<feature type="region of interest" description="Disordered" evidence="7">
    <location>
        <begin position="208"/>
        <end position="283"/>
    </location>
</feature>
<feature type="domain" description="Ig-like" evidence="8">
    <location>
        <begin position="1680"/>
        <end position="1772"/>
    </location>
</feature>
<feature type="domain" description="Ig-like" evidence="8">
    <location>
        <begin position="3445"/>
        <end position="3536"/>
    </location>
</feature>
<dbReference type="InterPro" id="IPR003598">
    <property type="entry name" value="Ig_sub2"/>
</dbReference>
<dbReference type="GO" id="GO:0060298">
    <property type="term" value="P:positive regulation of sarcomere organization"/>
    <property type="evidence" value="ECO:0007669"/>
    <property type="project" value="UniProtKB-ARBA"/>
</dbReference>
<proteinExistence type="predicted"/>
<dbReference type="InterPro" id="IPR013783">
    <property type="entry name" value="Ig-like_fold"/>
</dbReference>
<dbReference type="GO" id="GO:0040017">
    <property type="term" value="P:positive regulation of locomotion"/>
    <property type="evidence" value="ECO:0007669"/>
    <property type="project" value="UniProtKB-ARBA"/>
</dbReference>
<feature type="region of interest" description="Disordered" evidence="7">
    <location>
        <begin position="1"/>
        <end position="100"/>
    </location>
</feature>
<feature type="domain" description="Ig-like" evidence="8">
    <location>
        <begin position="4280"/>
        <end position="4368"/>
    </location>
</feature>
<organism evidence="9 10">
    <name type="scientific">Ditylenchus dipsaci</name>
    <dbReference type="NCBI Taxonomy" id="166011"/>
    <lineage>
        <taxon>Eukaryota</taxon>
        <taxon>Metazoa</taxon>
        <taxon>Ecdysozoa</taxon>
        <taxon>Nematoda</taxon>
        <taxon>Chromadorea</taxon>
        <taxon>Rhabditida</taxon>
        <taxon>Tylenchina</taxon>
        <taxon>Tylenchomorpha</taxon>
        <taxon>Sphaerularioidea</taxon>
        <taxon>Anguinidae</taxon>
        <taxon>Anguininae</taxon>
        <taxon>Ditylenchus</taxon>
    </lineage>
</organism>
<dbReference type="SUPFAM" id="SSF48726">
    <property type="entry name" value="Immunoglobulin"/>
    <property type="match status" value="30"/>
</dbReference>
<dbReference type="PROSITE" id="PS50835">
    <property type="entry name" value="IG_LIKE"/>
    <property type="match status" value="24"/>
</dbReference>
<feature type="domain" description="Ig-like" evidence="8">
    <location>
        <begin position="4074"/>
        <end position="4164"/>
    </location>
</feature>
<feature type="domain" description="Ig-like" evidence="8">
    <location>
        <begin position="3579"/>
        <end position="3675"/>
    </location>
</feature>
<dbReference type="InterPro" id="IPR003599">
    <property type="entry name" value="Ig_sub"/>
</dbReference>
<evidence type="ECO:0000313" key="9">
    <source>
        <dbReference type="Proteomes" id="UP000887574"/>
    </source>
</evidence>